<name>A0A1I6ES24_9PSEU</name>
<dbReference type="InterPro" id="IPR007278">
    <property type="entry name" value="DUF397"/>
</dbReference>
<gene>
    <name evidence="2" type="ORF">SAMN04488564_105209</name>
</gene>
<dbReference type="AlphaFoldDB" id="A0A1I6ES24"/>
<dbReference type="RefSeq" id="WP_093596935.1">
    <property type="nucleotide sequence ID" value="NZ_FOYL01000005.1"/>
</dbReference>
<evidence type="ECO:0000313" key="2">
    <source>
        <dbReference type="EMBL" id="SFR20377.1"/>
    </source>
</evidence>
<dbReference type="OrthoDB" id="3430276at2"/>
<keyword evidence="3" id="KW-1185">Reference proteome</keyword>
<reference evidence="3" key="1">
    <citation type="submission" date="2016-10" db="EMBL/GenBank/DDBJ databases">
        <authorList>
            <person name="Varghese N."/>
            <person name="Submissions S."/>
        </authorList>
    </citation>
    <scope>NUCLEOTIDE SEQUENCE [LARGE SCALE GENOMIC DNA]</scope>
    <source>
        <strain evidence="3">DSM 44232</strain>
    </source>
</reference>
<feature type="domain" description="DUF397" evidence="1">
    <location>
        <begin position="3"/>
        <end position="50"/>
    </location>
</feature>
<sequence>MTAWRKSTYSVNGTDCVEVGHGVGVRDSKAPATHLAIGTGTWTAFLAATKADKLAR</sequence>
<proteinExistence type="predicted"/>
<dbReference type="STRING" id="84724.SAMN04488564_105209"/>
<accession>A0A1I6ES24</accession>
<dbReference type="Proteomes" id="UP000198583">
    <property type="component" value="Unassembled WGS sequence"/>
</dbReference>
<dbReference type="Pfam" id="PF04149">
    <property type="entry name" value="DUF397"/>
    <property type="match status" value="1"/>
</dbReference>
<protein>
    <recommendedName>
        <fullName evidence="1">DUF397 domain-containing protein</fullName>
    </recommendedName>
</protein>
<organism evidence="2 3">
    <name type="scientific">Lentzea waywayandensis</name>
    <dbReference type="NCBI Taxonomy" id="84724"/>
    <lineage>
        <taxon>Bacteria</taxon>
        <taxon>Bacillati</taxon>
        <taxon>Actinomycetota</taxon>
        <taxon>Actinomycetes</taxon>
        <taxon>Pseudonocardiales</taxon>
        <taxon>Pseudonocardiaceae</taxon>
        <taxon>Lentzea</taxon>
    </lineage>
</organism>
<evidence type="ECO:0000259" key="1">
    <source>
        <dbReference type="Pfam" id="PF04149"/>
    </source>
</evidence>
<evidence type="ECO:0000313" key="3">
    <source>
        <dbReference type="Proteomes" id="UP000198583"/>
    </source>
</evidence>
<dbReference type="EMBL" id="FOYL01000005">
    <property type="protein sequence ID" value="SFR20377.1"/>
    <property type="molecule type" value="Genomic_DNA"/>
</dbReference>